<keyword evidence="3" id="KW-1185">Reference proteome</keyword>
<dbReference type="AlphaFoldDB" id="A0AAD5LSA0"/>
<comment type="caution">
    <text evidence="2">The sequence shown here is derived from an EMBL/GenBank/DDBJ whole genome shotgun (WGS) entry which is preliminary data.</text>
</comment>
<evidence type="ECO:0008006" key="4">
    <source>
        <dbReference type="Google" id="ProtNLM"/>
    </source>
</evidence>
<proteinExistence type="predicted"/>
<evidence type="ECO:0000313" key="2">
    <source>
        <dbReference type="EMBL" id="KAJ0407811.1"/>
    </source>
</evidence>
<feature type="signal peptide" evidence="1">
    <location>
        <begin position="1"/>
        <end position="21"/>
    </location>
</feature>
<feature type="chain" id="PRO_5042089988" description="Secreted protein" evidence="1">
    <location>
        <begin position="22"/>
        <end position="490"/>
    </location>
</feature>
<name>A0AAD5LSA0_PYTIN</name>
<accession>A0AAD5LSA0</accession>
<evidence type="ECO:0000256" key="1">
    <source>
        <dbReference type="SAM" id="SignalP"/>
    </source>
</evidence>
<dbReference type="EMBL" id="JAKCXM010000017">
    <property type="protein sequence ID" value="KAJ0407811.1"/>
    <property type="molecule type" value="Genomic_DNA"/>
</dbReference>
<gene>
    <name evidence="2" type="ORF">P43SY_008272</name>
</gene>
<dbReference type="Proteomes" id="UP001209570">
    <property type="component" value="Unassembled WGS sequence"/>
</dbReference>
<organism evidence="2 3">
    <name type="scientific">Pythium insidiosum</name>
    <name type="common">Pythiosis disease agent</name>
    <dbReference type="NCBI Taxonomy" id="114742"/>
    <lineage>
        <taxon>Eukaryota</taxon>
        <taxon>Sar</taxon>
        <taxon>Stramenopiles</taxon>
        <taxon>Oomycota</taxon>
        <taxon>Peronosporomycetes</taxon>
        <taxon>Pythiales</taxon>
        <taxon>Pythiaceae</taxon>
        <taxon>Pythium</taxon>
    </lineage>
</organism>
<evidence type="ECO:0000313" key="3">
    <source>
        <dbReference type="Proteomes" id="UP001209570"/>
    </source>
</evidence>
<sequence length="490" mass="52438">MLLKSLLVWVVVVTTSTFVEAQGHLVLPNWVGPKVGRPSDTACYRKTIRSKHCPTGYEFDKNEDCGLEVIKKISVVANAAINLASTGVSSQIIKASQGVAQGIKCGQQLFGVSQKIVGYANELREKFPNTTQDQLSYLMSKSDLVVYDLPIAVATCLGRPAPAGLSQAADIIKIVKSIIQKIIEKGPSVLAPKTFLAFTSDVGLDASVKTLNPTEMSQLEQLLSSDVTCGKELKSIVDRLVDAVKEAKTRDPSATADVLRVAISKSELFQRDLPLATTACITTNIRLNAPEGYRTRDEIRKTMQVVIDRIIDTASASGKPVPLETYILSIADMGLGAIAMFDPTGLAALAKEFVQPICGPTSILGEIDDGPAALALGLRTISRAFEGSYGNWTNAGDGVVRITFKSSDVFDVDVNVMSAGDKIASVRVKKGQSVVWTKPVAELQDKTLYLDRWRPGFLGIPGTGGGSLLLWIPHAANGGHLDLVAQLNVS</sequence>
<protein>
    <recommendedName>
        <fullName evidence="4">Secreted protein</fullName>
    </recommendedName>
</protein>
<keyword evidence="1" id="KW-0732">Signal</keyword>
<reference evidence="2" key="1">
    <citation type="submission" date="2021-12" db="EMBL/GenBank/DDBJ databases">
        <title>Prjna785345.</title>
        <authorList>
            <person name="Rujirawat T."/>
            <person name="Krajaejun T."/>
        </authorList>
    </citation>
    <scope>NUCLEOTIDE SEQUENCE</scope>
    <source>
        <strain evidence="2">Pi057C3</strain>
    </source>
</reference>